<proteinExistence type="predicted"/>
<dbReference type="RefSeq" id="WP_273640582.1">
    <property type="nucleotide sequence ID" value="NZ_JAQQXP010000001.1"/>
</dbReference>
<feature type="transmembrane region" description="Helical" evidence="1">
    <location>
        <begin position="6"/>
        <end position="23"/>
    </location>
</feature>
<reference evidence="2 3" key="1">
    <citation type="submission" date="2022-10" db="EMBL/GenBank/DDBJ databases">
        <title>Alteromonas sp. chi3 Genome sequencing.</title>
        <authorList>
            <person name="Park S."/>
        </authorList>
    </citation>
    <scope>NUCLEOTIDE SEQUENCE [LARGE SCALE GENOMIC DNA]</scope>
    <source>
        <strain evidence="3">chi3</strain>
    </source>
</reference>
<dbReference type="EMBL" id="JAQQXP010000001">
    <property type="protein sequence ID" value="MDC8831342.1"/>
    <property type="molecule type" value="Genomic_DNA"/>
</dbReference>
<evidence type="ECO:0000256" key="1">
    <source>
        <dbReference type="SAM" id="Phobius"/>
    </source>
</evidence>
<evidence type="ECO:0000313" key="2">
    <source>
        <dbReference type="EMBL" id="MDC8831342.1"/>
    </source>
</evidence>
<sequence>MVNFELLFIGVSLVLVVIGFKKNHRKMMLAGYICLCIGLAAEPFANGFEQGYNDFIHSRASDT</sequence>
<name>A0ABT5L2T1_9ALTE</name>
<comment type="caution">
    <text evidence="2">The sequence shown here is derived from an EMBL/GenBank/DDBJ whole genome shotgun (WGS) entry which is preliminary data.</text>
</comment>
<keyword evidence="3" id="KW-1185">Reference proteome</keyword>
<keyword evidence="1" id="KW-1133">Transmembrane helix</keyword>
<accession>A0ABT5L2T1</accession>
<gene>
    <name evidence="2" type="ORF">OIK42_11280</name>
</gene>
<keyword evidence="1" id="KW-0812">Transmembrane</keyword>
<protein>
    <submittedName>
        <fullName evidence="2">Uncharacterized protein</fullName>
    </submittedName>
</protein>
<dbReference type="Proteomes" id="UP001218788">
    <property type="component" value="Unassembled WGS sequence"/>
</dbReference>
<organism evidence="2 3">
    <name type="scientific">Alteromonas gilva</name>
    <dbReference type="NCBI Taxonomy" id="2987522"/>
    <lineage>
        <taxon>Bacteria</taxon>
        <taxon>Pseudomonadati</taxon>
        <taxon>Pseudomonadota</taxon>
        <taxon>Gammaproteobacteria</taxon>
        <taxon>Alteromonadales</taxon>
        <taxon>Alteromonadaceae</taxon>
        <taxon>Alteromonas/Salinimonas group</taxon>
        <taxon>Alteromonas</taxon>
    </lineage>
</organism>
<keyword evidence="1" id="KW-0472">Membrane</keyword>
<evidence type="ECO:0000313" key="3">
    <source>
        <dbReference type="Proteomes" id="UP001218788"/>
    </source>
</evidence>